<dbReference type="Pfam" id="PF24626">
    <property type="entry name" value="SH3_Tf2-1"/>
    <property type="match status" value="1"/>
</dbReference>
<dbReference type="AlphaFoldDB" id="A0A0S3RL60"/>
<dbReference type="EMBL" id="AP015036">
    <property type="protein sequence ID" value="BAT81277.1"/>
    <property type="molecule type" value="Genomic_DNA"/>
</dbReference>
<organism evidence="3 4">
    <name type="scientific">Vigna angularis var. angularis</name>
    <dbReference type="NCBI Taxonomy" id="157739"/>
    <lineage>
        <taxon>Eukaryota</taxon>
        <taxon>Viridiplantae</taxon>
        <taxon>Streptophyta</taxon>
        <taxon>Embryophyta</taxon>
        <taxon>Tracheophyta</taxon>
        <taxon>Spermatophyta</taxon>
        <taxon>Magnoliopsida</taxon>
        <taxon>eudicotyledons</taxon>
        <taxon>Gunneridae</taxon>
        <taxon>Pentapetalae</taxon>
        <taxon>rosids</taxon>
        <taxon>fabids</taxon>
        <taxon>Fabales</taxon>
        <taxon>Fabaceae</taxon>
        <taxon>Papilionoideae</taxon>
        <taxon>50 kb inversion clade</taxon>
        <taxon>NPAAA clade</taxon>
        <taxon>indigoferoid/millettioid clade</taxon>
        <taxon>Phaseoleae</taxon>
        <taxon>Vigna</taxon>
    </lineage>
</organism>
<evidence type="ECO:0000256" key="1">
    <source>
        <dbReference type="SAM" id="MobiDB-lite"/>
    </source>
</evidence>
<protein>
    <recommendedName>
        <fullName evidence="2">Tf2-1-like SH3-like domain-containing protein</fullName>
    </recommendedName>
</protein>
<gene>
    <name evidence="3" type="primary">Vigan.03G096400</name>
    <name evidence="3" type="ORF">VIGAN_03096400</name>
</gene>
<dbReference type="InterPro" id="IPR016197">
    <property type="entry name" value="Chromo-like_dom_sf"/>
</dbReference>
<dbReference type="InterPro" id="IPR056924">
    <property type="entry name" value="SH3_Tf2-1"/>
</dbReference>
<feature type="domain" description="Tf2-1-like SH3-like" evidence="2">
    <location>
        <begin position="17"/>
        <end position="82"/>
    </location>
</feature>
<name>A0A0S3RL60_PHAAN</name>
<evidence type="ECO:0000259" key="2">
    <source>
        <dbReference type="Pfam" id="PF24626"/>
    </source>
</evidence>
<keyword evidence="4" id="KW-1185">Reference proteome</keyword>
<dbReference type="SUPFAM" id="SSF54160">
    <property type="entry name" value="Chromo domain-like"/>
    <property type="match status" value="1"/>
</dbReference>
<accession>A0A0S3RL60</accession>
<proteinExistence type="predicted"/>
<dbReference type="Proteomes" id="UP000291084">
    <property type="component" value="Chromosome 3"/>
</dbReference>
<feature type="region of interest" description="Disordered" evidence="1">
    <location>
        <begin position="159"/>
        <end position="203"/>
    </location>
</feature>
<evidence type="ECO:0000313" key="4">
    <source>
        <dbReference type="Proteomes" id="UP000291084"/>
    </source>
</evidence>
<reference evidence="3 4" key="1">
    <citation type="journal article" date="2015" name="Sci. Rep.">
        <title>The power of single molecule real-time sequencing technology in the de novo assembly of a eukaryotic genome.</title>
        <authorList>
            <person name="Sakai H."/>
            <person name="Naito K."/>
            <person name="Ogiso-Tanaka E."/>
            <person name="Takahashi Y."/>
            <person name="Iseki K."/>
            <person name="Muto C."/>
            <person name="Satou K."/>
            <person name="Teruya K."/>
            <person name="Shiroma A."/>
            <person name="Shimoji M."/>
            <person name="Hirano T."/>
            <person name="Itoh T."/>
            <person name="Kaga A."/>
            <person name="Tomooka N."/>
        </authorList>
    </citation>
    <scope>NUCLEOTIDE SEQUENCE [LARGE SCALE GENOMIC DNA]</scope>
    <source>
        <strain evidence="4">cv. Shumari</strain>
    </source>
</reference>
<sequence length="203" mass="23554">MKRWADLHRRDLQFSIGEWVYVRLRPRRQHSVTGPYLGKLQKRFFGPFKILEKIGEVAYKLDLPASAQIHNVFHVSLLRPHHGPTPSPSPLNLPPDIVDSQPILIPATILDWKMSEDQDNPQQLVLIHWQGLPLEEASWELWSQIQAQFHLEDKVPLQEGGDVRPITDEEPQGPTQDQENVDRGELPKRIRRKPTHLNDYVTN</sequence>
<dbReference type="PANTHER" id="PTHR46148">
    <property type="entry name" value="CHROMO DOMAIN-CONTAINING PROTEIN"/>
    <property type="match status" value="1"/>
</dbReference>
<dbReference type="PANTHER" id="PTHR46148:SF52">
    <property type="entry name" value="OS04G0603800 PROTEIN"/>
    <property type="match status" value="1"/>
</dbReference>
<evidence type="ECO:0000313" key="3">
    <source>
        <dbReference type="EMBL" id="BAT81277.1"/>
    </source>
</evidence>
<dbReference type="OrthoDB" id="5554229at2759"/>